<feature type="compositionally biased region" description="Polar residues" evidence="1">
    <location>
        <begin position="296"/>
        <end position="313"/>
    </location>
</feature>
<feature type="region of interest" description="Disordered" evidence="1">
    <location>
        <begin position="48"/>
        <end position="71"/>
    </location>
</feature>
<dbReference type="AlphaFoldDB" id="A0A1Y2DZS5"/>
<accession>A0A1Y2DZS5</accession>
<dbReference type="GeneID" id="63778213"/>
<dbReference type="InParanoid" id="A0A1Y2DZS5"/>
<evidence type="ECO:0000313" key="2">
    <source>
        <dbReference type="EMBL" id="ORY64792.1"/>
    </source>
</evidence>
<feature type="region of interest" description="Disordered" evidence="1">
    <location>
        <begin position="255"/>
        <end position="274"/>
    </location>
</feature>
<reference evidence="2 3" key="1">
    <citation type="submission" date="2016-07" db="EMBL/GenBank/DDBJ databases">
        <title>Pervasive Adenine N6-methylation of Active Genes in Fungi.</title>
        <authorList>
            <consortium name="DOE Joint Genome Institute"/>
            <person name="Mondo S.J."/>
            <person name="Dannebaum R.O."/>
            <person name="Kuo R.C."/>
            <person name="Labutti K."/>
            <person name="Haridas S."/>
            <person name="Kuo A."/>
            <person name="Salamov A."/>
            <person name="Ahrendt S.R."/>
            <person name="Lipzen A."/>
            <person name="Sullivan W."/>
            <person name="Andreopoulos W.B."/>
            <person name="Clum A."/>
            <person name="Lindquist E."/>
            <person name="Daum C."/>
            <person name="Ramamoorthy G.K."/>
            <person name="Gryganskyi A."/>
            <person name="Culley D."/>
            <person name="Magnuson J.K."/>
            <person name="James T.Y."/>
            <person name="O'Malley M.A."/>
            <person name="Stajich J.E."/>
            <person name="Spatafora J.W."/>
            <person name="Visel A."/>
            <person name="Grigoriev I.V."/>
        </authorList>
    </citation>
    <scope>NUCLEOTIDE SEQUENCE [LARGE SCALE GENOMIC DNA]</scope>
    <source>
        <strain evidence="2 3">CBS 129021</strain>
    </source>
</reference>
<dbReference type="EMBL" id="MCFJ01000006">
    <property type="protein sequence ID" value="ORY64792.1"/>
    <property type="molecule type" value="Genomic_DNA"/>
</dbReference>
<evidence type="ECO:0000256" key="1">
    <source>
        <dbReference type="SAM" id="MobiDB-lite"/>
    </source>
</evidence>
<proteinExistence type="predicted"/>
<protein>
    <submittedName>
        <fullName evidence="2">Uncharacterized protein</fullName>
    </submittedName>
</protein>
<evidence type="ECO:0000313" key="3">
    <source>
        <dbReference type="Proteomes" id="UP000193689"/>
    </source>
</evidence>
<dbReference type="OrthoDB" id="5138418at2759"/>
<feature type="compositionally biased region" description="Polar residues" evidence="1">
    <location>
        <begin position="48"/>
        <end position="61"/>
    </location>
</feature>
<comment type="caution">
    <text evidence="2">The sequence shown here is derived from an EMBL/GenBank/DDBJ whole genome shotgun (WGS) entry which is preliminary data.</text>
</comment>
<feature type="compositionally biased region" description="Acidic residues" evidence="1">
    <location>
        <begin position="496"/>
        <end position="509"/>
    </location>
</feature>
<dbReference type="RefSeq" id="XP_040715945.1">
    <property type="nucleotide sequence ID" value="XM_040862001.1"/>
</dbReference>
<keyword evidence="3" id="KW-1185">Reference proteome</keyword>
<dbReference type="Proteomes" id="UP000193689">
    <property type="component" value="Unassembled WGS sequence"/>
</dbReference>
<name>A0A1Y2DZS5_9PEZI</name>
<feature type="region of interest" description="Disordered" evidence="1">
    <location>
        <begin position="146"/>
        <end position="167"/>
    </location>
</feature>
<feature type="compositionally biased region" description="Polar residues" evidence="1">
    <location>
        <begin position="388"/>
        <end position="409"/>
    </location>
</feature>
<dbReference type="STRING" id="1141098.A0A1Y2DZS5"/>
<sequence>MAFGPQVIMSGGLHCEAPNGAPLGGVHSGLFRPPLSPSTSSSAYLARSTGSLCSDSTTPASNVKRKRLRAMDTTPRNGWAVSADVNMEDEMDNRPDSGTRISGGREIRYTLAGQIETPSGALQKQMGGMEDSTYSDVDYRRALGSKRPHADLDSPLSRHTMADSRRDVPQVDGWSRIALNTIGGVMGKVWQFCTAGAFRGFYAGPGVGYAIGTESSQNGQTWCNEHDVPTLPVDSCSPVPGGFPESDYAPFYYERETPESTPPPAAKRRQIFDGNTNDELRKNWVIVNDSPDKSRSSFASRTMRQIAQPQTRPVLNRLISKPVSRLSAPGFARQSSSRISHAGAPALSNREPASFANPRSPFAVQPPATPSRLPVPSRPHTPALFSPTRLSQQPSRIPSPNVRPNSSQTRGHRRTQSTASNASAASAATGRLRRCEGSVHDLVEERSPRLDPEAKKLAARRMHEEREADARINDFNARLKEMIRQGKEALGSSIEIEGDGDGDGYWDDE</sequence>
<feature type="region of interest" description="Disordered" evidence="1">
    <location>
        <begin position="291"/>
        <end position="439"/>
    </location>
</feature>
<organism evidence="2 3">
    <name type="scientific">Pseudomassariella vexata</name>
    <dbReference type="NCBI Taxonomy" id="1141098"/>
    <lineage>
        <taxon>Eukaryota</taxon>
        <taxon>Fungi</taxon>
        <taxon>Dikarya</taxon>
        <taxon>Ascomycota</taxon>
        <taxon>Pezizomycotina</taxon>
        <taxon>Sordariomycetes</taxon>
        <taxon>Xylariomycetidae</taxon>
        <taxon>Amphisphaeriales</taxon>
        <taxon>Pseudomassariaceae</taxon>
        <taxon>Pseudomassariella</taxon>
    </lineage>
</organism>
<gene>
    <name evidence="2" type="ORF">BCR38DRAFT_457122</name>
</gene>
<feature type="region of interest" description="Disordered" evidence="1">
    <location>
        <begin position="490"/>
        <end position="509"/>
    </location>
</feature>
<feature type="compositionally biased region" description="Low complexity" evidence="1">
    <location>
        <begin position="417"/>
        <end position="429"/>
    </location>
</feature>